<keyword evidence="1" id="KW-0732">Signal</keyword>
<accession>A0ABW3I1X5</accession>
<sequence>MKKTILAMFVAAATLMSCSGDDSSSTPPNDDSVLLKKVIDTFSDPTVGSVTTDLTYDGNKLTELVVSDGYSYNYTYVGDLLTTIEDFDGSTLESTATLEYDGSNRLIKVTTEFTGANTIVDTFTHNSDGTVTENENGGAIYVYTFSNGNEVTQDHTNGDSDYTSVYDDKNGVFKNIHQREVFQLLGNYAFNNNLLSRNNTSGLTPNDNEETTYTYNSSNYPITAVTTLEAGTPNEETTNSQFFYE</sequence>
<dbReference type="PROSITE" id="PS51257">
    <property type="entry name" value="PROKAR_LIPOPROTEIN"/>
    <property type="match status" value="1"/>
</dbReference>
<organism evidence="2 3">
    <name type="scientific">Pseudofulvibacter geojedonensis</name>
    <dbReference type="NCBI Taxonomy" id="1123758"/>
    <lineage>
        <taxon>Bacteria</taxon>
        <taxon>Pseudomonadati</taxon>
        <taxon>Bacteroidota</taxon>
        <taxon>Flavobacteriia</taxon>
        <taxon>Flavobacteriales</taxon>
        <taxon>Flavobacteriaceae</taxon>
        <taxon>Pseudofulvibacter</taxon>
    </lineage>
</organism>
<evidence type="ECO:0000313" key="3">
    <source>
        <dbReference type="Proteomes" id="UP001596997"/>
    </source>
</evidence>
<comment type="caution">
    <text evidence="2">The sequence shown here is derived from an EMBL/GenBank/DDBJ whole genome shotgun (WGS) entry which is preliminary data.</text>
</comment>
<dbReference type="RefSeq" id="WP_377714432.1">
    <property type="nucleotide sequence ID" value="NZ_JBHTJM010000006.1"/>
</dbReference>
<name>A0ABW3I1X5_9FLAO</name>
<proteinExistence type="predicted"/>
<gene>
    <name evidence="2" type="ORF">ACFQ1O_06170</name>
</gene>
<keyword evidence="3" id="KW-1185">Reference proteome</keyword>
<evidence type="ECO:0000313" key="2">
    <source>
        <dbReference type="EMBL" id="MFD0963582.1"/>
    </source>
</evidence>
<protein>
    <recommendedName>
        <fullName evidence="4">YD repeat-containing protein</fullName>
    </recommendedName>
</protein>
<dbReference type="Proteomes" id="UP001596997">
    <property type="component" value="Unassembled WGS sequence"/>
</dbReference>
<dbReference type="EMBL" id="JBHTJM010000006">
    <property type="protein sequence ID" value="MFD0963582.1"/>
    <property type="molecule type" value="Genomic_DNA"/>
</dbReference>
<reference evidence="3" key="1">
    <citation type="journal article" date="2019" name="Int. J. Syst. Evol. Microbiol.">
        <title>The Global Catalogue of Microorganisms (GCM) 10K type strain sequencing project: providing services to taxonomists for standard genome sequencing and annotation.</title>
        <authorList>
            <consortium name="The Broad Institute Genomics Platform"/>
            <consortium name="The Broad Institute Genome Sequencing Center for Infectious Disease"/>
            <person name="Wu L."/>
            <person name="Ma J."/>
        </authorList>
    </citation>
    <scope>NUCLEOTIDE SEQUENCE [LARGE SCALE GENOMIC DNA]</scope>
    <source>
        <strain evidence="3">CCUG 62114</strain>
    </source>
</reference>
<feature type="chain" id="PRO_5046204102" description="YD repeat-containing protein" evidence="1">
    <location>
        <begin position="20"/>
        <end position="245"/>
    </location>
</feature>
<feature type="signal peptide" evidence="1">
    <location>
        <begin position="1"/>
        <end position="19"/>
    </location>
</feature>
<evidence type="ECO:0008006" key="4">
    <source>
        <dbReference type="Google" id="ProtNLM"/>
    </source>
</evidence>
<dbReference type="Gene3D" id="2.180.10.10">
    <property type="entry name" value="RHS repeat-associated core"/>
    <property type="match status" value="1"/>
</dbReference>
<evidence type="ECO:0000256" key="1">
    <source>
        <dbReference type="SAM" id="SignalP"/>
    </source>
</evidence>